<dbReference type="AlphaFoldDB" id="A0A399IW34"/>
<organism evidence="2 3">
    <name type="scientific">Pseudooceanicola sediminis</name>
    <dbReference type="NCBI Taxonomy" id="2211117"/>
    <lineage>
        <taxon>Bacteria</taxon>
        <taxon>Pseudomonadati</taxon>
        <taxon>Pseudomonadota</taxon>
        <taxon>Alphaproteobacteria</taxon>
        <taxon>Rhodobacterales</taxon>
        <taxon>Paracoccaceae</taxon>
        <taxon>Pseudooceanicola</taxon>
    </lineage>
</organism>
<name>A0A399IW34_9RHOB</name>
<protein>
    <recommendedName>
        <fullName evidence="4">DUF2933 domain-containing protein</fullName>
    </recommendedName>
</protein>
<evidence type="ECO:0008006" key="4">
    <source>
        <dbReference type="Google" id="ProtNLM"/>
    </source>
</evidence>
<dbReference type="EMBL" id="QWJJ01000019">
    <property type="protein sequence ID" value="RII37251.1"/>
    <property type="molecule type" value="Genomic_DNA"/>
</dbReference>
<dbReference type="Proteomes" id="UP000265848">
    <property type="component" value="Unassembled WGS sequence"/>
</dbReference>
<sequence>MQWIAENWLLLLGGGMVAMHLFGHSHGKKGGQNHTSDHATKRDGLASPKNNQPSKGHTDA</sequence>
<dbReference type="RefSeq" id="WP_119400531.1">
    <property type="nucleotide sequence ID" value="NZ_QWJJ01000019.1"/>
</dbReference>
<feature type="compositionally biased region" description="Polar residues" evidence="1">
    <location>
        <begin position="48"/>
        <end position="60"/>
    </location>
</feature>
<evidence type="ECO:0000313" key="3">
    <source>
        <dbReference type="Proteomes" id="UP000265848"/>
    </source>
</evidence>
<reference evidence="2 3" key="1">
    <citation type="submission" date="2018-08" db="EMBL/GenBank/DDBJ databases">
        <title>Pseudooceanicola sediminis CY03 in the family Rhodobacteracea.</title>
        <authorList>
            <person name="Zhang Y.-J."/>
        </authorList>
    </citation>
    <scope>NUCLEOTIDE SEQUENCE [LARGE SCALE GENOMIC DNA]</scope>
    <source>
        <strain evidence="2 3">CY03</strain>
    </source>
</reference>
<feature type="compositionally biased region" description="Basic and acidic residues" evidence="1">
    <location>
        <begin position="35"/>
        <end position="44"/>
    </location>
</feature>
<keyword evidence="3" id="KW-1185">Reference proteome</keyword>
<evidence type="ECO:0000313" key="2">
    <source>
        <dbReference type="EMBL" id="RII37251.1"/>
    </source>
</evidence>
<proteinExistence type="predicted"/>
<evidence type="ECO:0000256" key="1">
    <source>
        <dbReference type="SAM" id="MobiDB-lite"/>
    </source>
</evidence>
<accession>A0A399IW34</accession>
<gene>
    <name evidence="2" type="ORF">DL237_18245</name>
</gene>
<dbReference type="OrthoDB" id="7874693at2"/>
<comment type="caution">
    <text evidence="2">The sequence shown here is derived from an EMBL/GenBank/DDBJ whole genome shotgun (WGS) entry which is preliminary data.</text>
</comment>
<feature type="region of interest" description="Disordered" evidence="1">
    <location>
        <begin position="21"/>
        <end position="60"/>
    </location>
</feature>